<evidence type="ECO:0000313" key="2">
    <source>
        <dbReference type="EMBL" id="MBR0679410.1"/>
    </source>
</evidence>
<evidence type="ECO:0000313" key="3">
    <source>
        <dbReference type="Proteomes" id="UP001138709"/>
    </source>
</evidence>
<accession>A0A9X9X6S4</accession>
<dbReference type="AlphaFoldDB" id="A0A9X9X6S4"/>
<reference evidence="2" key="1">
    <citation type="submission" date="2020-01" db="EMBL/GenBank/DDBJ databases">
        <authorList>
            <person name="Rat A."/>
        </authorList>
    </citation>
    <scope>NUCLEOTIDE SEQUENCE</scope>
    <source>
        <strain evidence="2">LMG 31228</strain>
    </source>
</reference>
<organism evidence="2 3">
    <name type="scientific">Neoroseomonas eburnea</name>
    <dbReference type="NCBI Taxonomy" id="1346889"/>
    <lineage>
        <taxon>Bacteria</taxon>
        <taxon>Pseudomonadati</taxon>
        <taxon>Pseudomonadota</taxon>
        <taxon>Alphaproteobacteria</taxon>
        <taxon>Acetobacterales</taxon>
        <taxon>Acetobacteraceae</taxon>
        <taxon>Neoroseomonas</taxon>
    </lineage>
</organism>
<sequence>MLSFLFLLAGVAALALAVLLPVRIWLQRRRGPPALEGPAGAAAAQGWRLTSGILAGAGVVCLFAGASIVQVGADEVGHLRKIYGGRSMPAGRVIATGGENGFQAQVLPPGVSFWPLIRLTHDIDLLPMVEIPNGTYGRIQAADGAPMPADQVMADSWPEELSARMLDATFFLGEERAGAGPRGQRGAQTSILKPGRYPLNLYLFRVEIRQPDRTVTYDRAGLRVVRHERPQTELTSVIEVPAGHVGVVKSNVTERGRDCREERAPAQAEALTVALVPAGCRGVWRDPLLPGAYYMNRDAYAVTLVDVRLQTWEYRGGYDERRINLTVDQRGEIQQSATTQPVPVPREAADRAVMVRVEGWDVPQELRVLVQVTPTNAPFVVASVGGLGEIEDRVITPMIRSVVRNVVGSEIVVGTTRRATRVLDLVDQRDAIETTIERLVREEAAKAGLEVNQLRFGESVIPPELLVARRREQLAQQLRQAYQQETIAQEERVKTEQARATADQQRELVRAQIAVQVSERTMVERQNLGEAERRYLESLARGQEAQANVLGPSNALLLQALQQVLATLREKPELISLAPRLVPQTLVTGGGTGLEGIAAMLRGPQPADVPTTRPPPLPAR</sequence>
<reference evidence="2" key="2">
    <citation type="journal article" date="2021" name="Syst. Appl. Microbiol.">
        <title>Roseomonas hellenica sp. nov., isolated from roots of wild-growing Alkanna tinctoria.</title>
        <authorList>
            <person name="Rat A."/>
            <person name="Naranjo H.D."/>
            <person name="Lebbe L."/>
            <person name="Cnockaert M."/>
            <person name="Krigas N."/>
            <person name="Grigoriadou K."/>
            <person name="Maloupa E."/>
            <person name="Willems A."/>
        </authorList>
    </citation>
    <scope>NUCLEOTIDE SEQUENCE</scope>
    <source>
        <strain evidence="2">LMG 31228</strain>
    </source>
</reference>
<gene>
    <name evidence="2" type="ORF">GXW74_02835</name>
</gene>
<comment type="caution">
    <text evidence="2">The sequence shown here is derived from an EMBL/GenBank/DDBJ whole genome shotgun (WGS) entry which is preliminary data.</text>
</comment>
<dbReference type="RefSeq" id="WP_211844768.1">
    <property type="nucleotide sequence ID" value="NZ_JAAEDL010000002.1"/>
</dbReference>
<feature type="domain" description="Band 7" evidence="1">
    <location>
        <begin position="260"/>
        <end position="485"/>
    </location>
</feature>
<dbReference type="Pfam" id="PF01145">
    <property type="entry name" value="Band_7"/>
    <property type="match status" value="1"/>
</dbReference>
<dbReference type="Proteomes" id="UP001138709">
    <property type="component" value="Unassembled WGS sequence"/>
</dbReference>
<keyword evidence="3" id="KW-1185">Reference proteome</keyword>
<dbReference type="InterPro" id="IPR001107">
    <property type="entry name" value="Band_7"/>
</dbReference>
<proteinExistence type="predicted"/>
<evidence type="ECO:0000259" key="1">
    <source>
        <dbReference type="Pfam" id="PF01145"/>
    </source>
</evidence>
<protein>
    <recommendedName>
        <fullName evidence="1">Band 7 domain-containing protein</fullName>
    </recommendedName>
</protein>
<dbReference type="EMBL" id="JAAEDL010000002">
    <property type="protein sequence ID" value="MBR0679410.1"/>
    <property type="molecule type" value="Genomic_DNA"/>
</dbReference>
<name>A0A9X9X6S4_9PROT</name>